<keyword evidence="2" id="KW-1185">Reference proteome</keyword>
<dbReference type="AlphaFoldDB" id="A0A7J0G337"/>
<reference evidence="1 2" key="1">
    <citation type="submission" date="2019-07" db="EMBL/GenBank/DDBJ databases">
        <title>De Novo Assembly of kiwifruit Actinidia rufa.</title>
        <authorList>
            <person name="Sugita-Konishi S."/>
            <person name="Sato K."/>
            <person name="Mori E."/>
            <person name="Abe Y."/>
            <person name="Kisaki G."/>
            <person name="Hamano K."/>
            <person name="Suezawa K."/>
            <person name="Otani M."/>
            <person name="Fukuda T."/>
            <person name="Manabe T."/>
            <person name="Gomi K."/>
            <person name="Tabuchi M."/>
            <person name="Akimitsu K."/>
            <person name="Kataoka I."/>
        </authorList>
    </citation>
    <scope>NUCLEOTIDE SEQUENCE [LARGE SCALE GENOMIC DNA]</scope>
    <source>
        <strain evidence="2">cv. Fuchu</strain>
    </source>
</reference>
<dbReference type="InterPro" id="IPR032675">
    <property type="entry name" value="LRR_dom_sf"/>
</dbReference>
<evidence type="ECO:0000313" key="2">
    <source>
        <dbReference type="Proteomes" id="UP000585474"/>
    </source>
</evidence>
<protein>
    <submittedName>
        <fullName evidence="1">Uncharacterized protein</fullName>
    </submittedName>
</protein>
<dbReference type="OrthoDB" id="550575at2759"/>
<dbReference type="Gene3D" id="3.80.10.10">
    <property type="entry name" value="Ribonuclease Inhibitor"/>
    <property type="match status" value="1"/>
</dbReference>
<name>A0A7J0G337_9ERIC</name>
<proteinExistence type="predicted"/>
<sequence length="93" mass="10511">MERFRHATVVTIKGKPRFLRFQPGAPWVTSMAQCYRALEKLCLKCMLVMEEDLELLASFPSFTELVLIYCDRFGTRGLAVVSSKCSPCPCSCP</sequence>
<evidence type="ECO:0000313" key="1">
    <source>
        <dbReference type="EMBL" id="GFZ05178.1"/>
    </source>
</evidence>
<accession>A0A7J0G337</accession>
<dbReference type="Proteomes" id="UP000585474">
    <property type="component" value="Unassembled WGS sequence"/>
</dbReference>
<gene>
    <name evidence="1" type="ORF">Acr_17g0007500</name>
</gene>
<comment type="caution">
    <text evidence="1">The sequence shown here is derived from an EMBL/GenBank/DDBJ whole genome shotgun (WGS) entry which is preliminary data.</text>
</comment>
<organism evidence="1 2">
    <name type="scientific">Actinidia rufa</name>
    <dbReference type="NCBI Taxonomy" id="165716"/>
    <lineage>
        <taxon>Eukaryota</taxon>
        <taxon>Viridiplantae</taxon>
        <taxon>Streptophyta</taxon>
        <taxon>Embryophyta</taxon>
        <taxon>Tracheophyta</taxon>
        <taxon>Spermatophyta</taxon>
        <taxon>Magnoliopsida</taxon>
        <taxon>eudicotyledons</taxon>
        <taxon>Gunneridae</taxon>
        <taxon>Pentapetalae</taxon>
        <taxon>asterids</taxon>
        <taxon>Ericales</taxon>
        <taxon>Actinidiaceae</taxon>
        <taxon>Actinidia</taxon>
    </lineage>
</organism>
<dbReference type="EMBL" id="BJWL01000017">
    <property type="protein sequence ID" value="GFZ05178.1"/>
    <property type="molecule type" value="Genomic_DNA"/>
</dbReference>